<dbReference type="Gene3D" id="2.60.200.60">
    <property type="match status" value="1"/>
</dbReference>
<evidence type="ECO:0000313" key="1">
    <source>
        <dbReference type="EMBL" id="CAH0543019.1"/>
    </source>
</evidence>
<proteinExistence type="predicted"/>
<dbReference type="InterPro" id="IPR008727">
    <property type="entry name" value="PAAR_motif"/>
</dbReference>
<sequence>MPAVCVVGSADSGHDGFCSGVVSTGQPGLTVNGVPVAGNGDMSMIHIKPDTPPHVGVIVANSLLTVNGVPIAKVGDVTACGAAIVSGNSLFTIE</sequence>
<evidence type="ECO:0008006" key="3">
    <source>
        <dbReference type="Google" id="ProtNLM"/>
    </source>
</evidence>
<name>A0ABN8EDQ9_9VIBR</name>
<dbReference type="CDD" id="cd14737">
    <property type="entry name" value="PAAR_1"/>
    <property type="match status" value="1"/>
</dbReference>
<dbReference type="RefSeq" id="WP_237363864.1">
    <property type="nucleotide sequence ID" value="NZ_CAKLDM010000004.1"/>
</dbReference>
<accession>A0ABN8EDQ9</accession>
<organism evidence="1 2">
    <name type="scientific">Vibrio marisflavi CECT 7928</name>
    <dbReference type="NCBI Taxonomy" id="634439"/>
    <lineage>
        <taxon>Bacteria</taxon>
        <taxon>Pseudomonadati</taxon>
        <taxon>Pseudomonadota</taxon>
        <taxon>Gammaproteobacteria</taxon>
        <taxon>Vibrionales</taxon>
        <taxon>Vibrionaceae</taxon>
        <taxon>Vibrio</taxon>
    </lineage>
</organism>
<gene>
    <name evidence="1" type="ORF">VMF7928_04363</name>
</gene>
<protein>
    <recommendedName>
        <fullName evidence="3">PaaR repeat-containing protein</fullName>
    </recommendedName>
</protein>
<comment type="caution">
    <text evidence="1">The sequence shown here is derived from an EMBL/GenBank/DDBJ whole genome shotgun (WGS) entry which is preliminary data.</text>
</comment>
<evidence type="ECO:0000313" key="2">
    <source>
        <dbReference type="Proteomes" id="UP000838748"/>
    </source>
</evidence>
<dbReference type="Proteomes" id="UP000838748">
    <property type="component" value="Unassembled WGS sequence"/>
</dbReference>
<keyword evidence="2" id="KW-1185">Reference proteome</keyword>
<dbReference type="Pfam" id="PF05488">
    <property type="entry name" value="PAAR_motif"/>
    <property type="match status" value="1"/>
</dbReference>
<reference evidence="1" key="1">
    <citation type="submission" date="2021-11" db="EMBL/GenBank/DDBJ databases">
        <authorList>
            <person name="Rodrigo-Torres L."/>
            <person name="Arahal R. D."/>
            <person name="Lucena T."/>
        </authorList>
    </citation>
    <scope>NUCLEOTIDE SEQUENCE</scope>
    <source>
        <strain evidence="1">CECT 7928</strain>
    </source>
</reference>
<dbReference type="EMBL" id="CAKLDM010000004">
    <property type="protein sequence ID" value="CAH0543019.1"/>
    <property type="molecule type" value="Genomic_DNA"/>
</dbReference>